<name>A0A6A6UWQ3_9PEZI</name>
<keyword evidence="2" id="KW-1185">Reference proteome</keyword>
<organism evidence="1 2">
    <name type="scientific">Microthyrium microscopicum</name>
    <dbReference type="NCBI Taxonomy" id="703497"/>
    <lineage>
        <taxon>Eukaryota</taxon>
        <taxon>Fungi</taxon>
        <taxon>Dikarya</taxon>
        <taxon>Ascomycota</taxon>
        <taxon>Pezizomycotina</taxon>
        <taxon>Dothideomycetes</taxon>
        <taxon>Dothideomycetes incertae sedis</taxon>
        <taxon>Microthyriales</taxon>
        <taxon>Microthyriaceae</taxon>
        <taxon>Microthyrium</taxon>
    </lineage>
</organism>
<dbReference type="AlphaFoldDB" id="A0A6A6UWQ3"/>
<evidence type="ECO:0000313" key="2">
    <source>
        <dbReference type="Proteomes" id="UP000799302"/>
    </source>
</evidence>
<reference evidence="1" key="1">
    <citation type="journal article" date="2020" name="Stud. Mycol.">
        <title>101 Dothideomycetes genomes: a test case for predicting lifestyles and emergence of pathogens.</title>
        <authorList>
            <person name="Haridas S."/>
            <person name="Albert R."/>
            <person name="Binder M."/>
            <person name="Bloem J."/>
            <person name="Labutti K."/>
            <person name="Salamov A."/>
            <person name="Andreopoulos B."/>
            <person name="Baker S."/>
            <person name="Barry K."/>
            <person name="Bills G."/>
            <person name="Bluhm B."/>
            <person name="Cannon C."/>
            <person name="Castanera R."/>
            <person name="Culley D."/>
            <person name="Daum C."/>
            <person name="Ezra D."/>
            <person name="Gonzalez J."/>
            <person name="Henrissat B."/>
            <person name="Kuo A."/>
            <person name="Liang C."/>
            <person name="Lipzen A."/>
            <person name="Lutzoni F."/>
            <person name="Magnuson J."/>
            <person name="Mondo S."/>
            <person name="Nolan M."/>
            <person name="Ohm R."/>
            <person name="Pangilinan J."/>
            <person name="Park H.-J."/>
            <person name="Ramirez L."/>
            <person name="Alfaro M."/>
            <person name="Sun H."/>
            <person name="Tritt A."/>
            <person name="Yoshinaga Y."/>
            <person name="Zwiers L.-H."/>
            <person name="Turgeon B."/>
            <person name="Goodwin S."/>
            <person name="Spatafora J."/>
            <person name="Crous P."/>
            <person name="Grigoriev I."/>
        </authorList>
    </citation>
    <scope>NUCLEOTIDE SEQUENCE</scope>
    <source>
        <strain evidence="1">CBS 115976</strain>
    </source>
</reference>
<accession>A0A6A6UWQ3</accession>
<gene>
    <name evidence="1" type="ORF">BT63DRAFT_409491</name>
</gene>
<proteinExistence type="predicted"/>
<evidence type="ECO:0000313" key="1">
    <source>
        <dbReference type="EMBL" id="KAF2675404.1"/>
    </source>
</evidence>
<dbReference type="EMBL" id="MU004230">
    <property type="protein sequence ID" value="KAF2675404.1"/>
    <property type="molecule type" value="Genomic_DNA"/>
</dbReference>
<dbReference type="Proteomes" id="UP000799302">
    <property type="component" value="Unassembled WGS sequence"/>
</dbReference>
<protein>
    <submittedName>
        <fullName evidence="1">Uncharacterized protein</fullName>
    </submittedName>
</protein>
<sequence length="161" mass="18087">MGKGFDDRPATYCWFVRNEGELGLQLQKPFPHNSKWGVRAVSRGTGQDWLLIIATIATQYRAICAIAIHFGPDEENNRVEAKFRHEEMVAKTKDQAELLKRRVVLGGRQRHSRPSKPPPIITRPSPAFNLRSNLRSANLCKYHPVPSALSGNVTKKFAGTP</sequence>